<dbReference type="Gene3D" id="3.10.20.30">
    <property type="match status" value="1"/>
</dbReference>
<evidence type="ECO:0000313" key="1">
    <source>
        <dbReference type="EMBL" id="SEN07744.1"/>
    </source>
</evidence>
<organism evidence="1 2">
    <name type="scientific">Stigmatella aurantiaca</name>
    <dbReference type="NCBI Taxonomy" id="41"/>
    <lineage>
        <taxon>Bacteria</taxon>
        <taxon>Pseudomonadati</taxon>
        <taxon>Myxococcota</taxon>
        <taxon>Myxococcia</taxon>
        <taxon>Myxococcales</taxon>
        <taxon>Cystobacterineae</taxon>
        <taxon>Archangiaceae</taxon>
        <taxon>Stigmatella</taxon>
    </lineage>
</organism>
<dbReference type="InterPro" id="IPR012675">
    <property type="entry name" value="Beta-grasp_dom_sf"/>
</dbReference>
<gene>
    <name evidence="1" type="ORF">SAMN05444354_13022</name>
</gene>
<dbReference type="InterPro" id="IPR003749">
    <property type="entry name" value="ThiS/MoaD-like"/>
</dbReference>
<dbReference type="InterPro" id="IPR016155">
    <property type="entry name" value="Mopterin_synth/thiamin_S_b"/>
</dbReference>
<sequence length="90" mass="9760">MALVRIPAPFRSLTQQQSEASTAGNTVGEVLANLEKRFPGIGARVLDDQGAVRRYINIFHNDEDIRFLQQLATPVTEGDRITIVPAVAGG</sequence>
<dbReference type="OrthoDB" id="9156098at2"/>
<keyword evidence="2" id="KW-1185">Reference proteome</keyword>
<dbReference type="PANTHER" id="PTHR38031">
    <property type="entry name" value="SULFUR CARRIER PROTEIN SLR0821-RELATED"/>
    <property type="match status" value="1"/>
</dbReference>
<protein>
    <submittedName>
        <fullName evidence="1">Molybdopterin synthase subunit MoaD</fullName>
    </submittedName>
</protein>
<dbReference type="EMBL" id="FOAP01000030">
    <property type="protein sequence ID" value="SEN07744.1"/>
    <property type="molecule type" value="Genomic_DNA"/>
</dbReference>
<dbReference type="AlphaFoldDB" id="A0A1H8DLV5"/>
<dbReference type="Proteomes" id="UP000182719">
    <property type="component" value="Unassembled WGS sequence"/>
</dbReference>
<name>A0A1H8DLV5_STIAU</name>
<dbReference type="SUPFAM" id="SSF54285">
    <property type="entry name" value="MoaD/ThiS"/>
    <property type="match status" value="1"/>
</dbReference>
<dbReference type="PANTHER" id="PTHR38031:SF1">
    <property type="entry name" value="SULFUR CARRIER PROTEIN CYSO"/>
    <property type="match status" value="1"/>
</dbReference>
<dbReference type="RefSeq" id="WP_075010912.1">
    <property type="nucleotide sequence ID" value="NZ_FOAP01000030.1"/>
</dbReference>
<reference evidence="2" key="1">
    <citation type="submission" date="2016-10" db="EMBL/GenBank/DDBJ databases">
        <authorList>
            <person name="Varghese N."/>
            <person name="Submissions S."/>
        </authorList>
    </citation>
    <scope>NUCLEOTIDE SEQUENCE [LARGE SCALE GENOMIC DNA]</scope>
    <source>
        <strain evidence="2">DSM 17044</strain>
    </source>
</reference>
<dbReference type="NCBIfam" id="NF041918">
    <property type="entry name" value="SAMP1"/>
    <property type="match status" value="1"/>
</dbReference>
<accession>A0A1H8DLV5</accession>
<dbReference type="InterPro" id="IPR052045">
    <property type="entry name" value="Sulfur_Carrier/Prot_Modifier"/>
</dbReference>
<proteinExistence type="predicted"/>
<dbReference type="InterPro" id="IPR054834">
    <property type="entry name" value="SAMP1_3"/>
</dbReference>
<dbReference type="Pfam" id="PF02597">
    <property type="entry name" value="ThiS"/>
    <property type="match status" value="1"/>
</dbReference>
<evidence type="ECO:0000313" key="2">
    <source>
        <dbReference type="Proteomes" id="UP000182719"/>
    </source>
</evidence>